<feature type="transmembrane region" description="Helical" evidence="8">
    <location>
        <begin position="384"/>
        <end position="410"/>
    </location>
</feature>
<feature type="domain" description="CSC1/OSCA1-like N-terminal transmembrane" evidence="11">
    <location>
        <begin position="13"/>
        <end position="168"/>
    </location>
</feature>
<feature type="transmembrane region" description="Helical" evidence="8">
    <location>
        <begin position="634"/>
        <end position="659"/>
    </location>
</feature>
<feature type="transmembrane region" description="Helical" evidence="8">
    <location>
        <begin position="14"/>
        <end position="35"/>
    </location>
</feature>
<feature type="transmembrane region" description="Helical" evidence="8">
    <location>
        <begin position="665"/>
        <end position="682"/>
    </location>
</feature>
<keyword evidence="3" id="KW-0813">Transport</keyword>
<keyword evidence="14" id="KW-1185">Reference proteome</keyword>
<dbReference type="Proteomes" id="UP001204833">
    <property type="component" value="Unassembled WGS sequence"/>
</dbReference>
<evidence type="ECO:0000256" key="6">
    <source>
        <dbReference type="ARBA" id="ARBA00023136"/>
    </source>
</evidence>
<dbReference type="InterPro" id="IPR003864">
    <property type="entry name" value="CSC1/OSCA1-like_7TM"/>
</dbReference>
<evidence type="ECO:0000259" key="10">
    <source>
        <dbReference type="Pfam" id="PF12621"/>
    </source>
</evidence>
<evidence type="ECO:0000313" key="13">
    <source>
        <dbReference type="EMBL" id="KAI5968042.1"/>
    </source>
</evidence>
<feature type="domain" description="CSC1/OSCA1-like 7TM region" evidence="9">
    <location>
        <begin position="384"/>
        <end position="656"/>
    </location>
</feature>
<evidence type="ECO:0000256" key="5">
    <source>
        <dbReference type="ARBA" id="ARBA00022989"/>
    </source>
</evidence>
<evidence type="ECO:0000256" key="8">
    <source>
        <dbReference type="SAM" id="Phobius"/>
    </source>
</evidence>
<dbReference type="EMBL" id="JAIHNG010000020">
    <property type="protein sequence ID" value="KAI5968042.1"/>
    <property type="molecule type" value="Genomic_DNA"/>
</dbReference>
<feature type="transmembrane region" description="Helical" evidence="8">
    <location>
        <begin position="601"/>
        <end position="622"/>
    </location>
</feature>
<keyword evidence="4 8" id="KW-0812">Transmembrane</keyword>
<evidence type="ECO:0000259" key="9">
    <source>
        <dbReference type="Pfam" id="PF02714"/>
    </source>
</evidence>
<comment type="caution">
    <text evidence="13">The sequence shown here is derived from an EMBL/GenBank/DDBJ whole genome shotgun (WGS) entry which is preliminary data.</text>
</comment>
<feature type="domain" description="CSC1/OSCA1-like cytosolic" evidence="12">
    <location>
        <begin position="191"/>
        <end position="371"/>
    </location>
</feature>
<dbReference type="RefSeq" id="XP_051611227.1">
    <property type="nucleotide sequence ID" value="XM_051752017.1"/>
</dbReference>
<dbReference type="Pfam" id="PF02714">
    <property type="entry name" value="RSN1_7TM"/>
    <property type="match status" value="1"/>
</dbReference>
<dbReference type="InterPro" id="IPR027815">
    <property type="entry name" value="CSC1/OSCA1-like_cyt"/>
</dbReference>
<evidence type="ECO:0000313" key="14">
    <source>
        <dbReference type="Proteomes" id="UP001204833"/>
    </source>
</evidence>
<organism evidence="13 14">
    <name type="scientific">Candida theae</name>
    <dbReference type="NCBI Taxonomy" id="1198502"/>
    <lineage>
        <taxon>Eukaryota</taxon>
        <taxon>Fungi</taxon>
        <taxon>Dikarya</taxon>
        <taxon>Ascomycota</taxon>
        <taxon>Saccharomycotina</taxon>
        <taxon>Pichiomycetes</taxon>
        <taxon>Debaryomycetaceae</taxon>
        <taxon>Candida/Lodderomyces clade</taxon>
        <taxon>Candida</taxon>
    </lineage>
</organism>
<evidence type="ECO:0000256" key="7">
    <source>
        <dbReference type="SAM" id="MobiDB-lite"/>
    </source>
</evidence>
<evidence type="ECO:0000256" key="4">
    <source>
        <dbReference type="ARBA" id="ARBA00022692"/>
    </source>
</evidence>
<dbReference type="InterPro" id="IPR032880">
    <property type="entry name" value="CSC1/OSCA1-like_N"/>
</dbReference>
<dbReference type="GO" id="GO:0005227">
    <property type="term" value="F:calcium-activated cation channel activity"/>
    <property type="evidence" value="ECO:0007669"/>
    <property type="project" value="InterPro"/>
</dbReference>
<feature type="compositionally biased region" description="Basic and acidic residues" evidence="7">
    <location>
        <begin position="810"/>
        <end position="833"/>
    </location>
</feature>
<feature type="region of interest" description="Disordered" evidence="7">
    <location>
        <begin position="746"/>
        <end position="833"/>
    </location>
</feature>
<dbReference type="AlphaFoldDB" id="A0AAD5BJ89"/>
<dbReference type="GO" id="GO:0005886">
    <property type="term" value="C:plasma membrane"/>
    <property type="evidence" value="ECO:0007669"/>
    <property type="project" value="TreeGrafter"/>
</dbReference>
<dbReference type="PANTHER" id="PTHR13018">
    <property type="entry name" value="PROBABLE MEMBRANE PROTEIN DUF221-RELATED"/>
    <property type="match status" value="1"/>
</dbReference>
<proteinExistence type="inferred from homology"/>
<comment type="similarity">
    <text evidence="2">Belongs to the CSC1 (TC 1.A.17) family.</text>
</comment>
<protein>
    <submittedName>
        <fullName evidence="13">PHM7</fullName>
    </submittedName>
</protein>
<feature type="transmembrane region" description="Helical" evidence="8">
    <location>
        <begin position="475"/>
        <end position="496"/>
    </location>
</feature>
<dbReference type="PANTHER" id="PTHR13018:SF139">
    <property type="entry name" value="PHOSPHATE METABOLISM PROTEIN 7"/>
    <property type="match status" value="1"/>
</dbReference>
<dbReference type="Pfam" id="PF13967">
    <property type="entry name" value="RSN1_TM"/>
    <property type="match status" value="1"/>
</dbReference>
<evidence type="ECO:0000259" key="11">
    <source>
        <dbReference type="Pfam" id="PF13967"/>
    </source>
</evidence>
<keyword evidence="6 8" id="KW-0472">Membrane</keyword>
<feature type="transmembrane region" description="Helical" evidence="8">
    <location>
        <begin position="430"/>
        <end position="454"/>
    </location>
</feature>
<sequence length="956" mass="106957">MASDQSSNTSVSQFLSTLIPTLVIAVVFVLIFIFIRKTHKRVYEPRAIVKSLPDDIKPEEASTGLFSWLTYLLKRPETFIIQYAGADGYFFLRFLFEFCCICILGAIITWPILFPVNATNGNNNQPNSTVKGFDILTLSNIRNKWRTFAHVFLSWILFGAVIFLIYRELVYYTTFRHVLQTTPLYDSLLSSRTLMLTEIPTEKLTDDNLRGYFPSATNIWYGREYKELQKEVEERTKLAGKYEGALNKVLTKAVKLKNKCIKKSKPVPEPEDDLDKYLKDGKKRPTHRLKFLIGKKVDTLNYGAERLGELNKSVSKRQAEYATNTQLPAVFIEFPSQLELQKAYQAIPYNQDFKGVKRVTGVAPEDVIWPNLQLTPTKRKIQAVIANTILTLMIIFWCIPVAVVGAISNINFLTEKVPFLRFINNMPKVIMGVITGLLPSVALSILMSLVPPFIKYMGKKSGRITVQQINEYCQSWFFAFQVVNVFLAVALGSSAASVAQEIVKDPGQALQQLSQRFPPSVNFYFSYLCVQGLTISSGVLLQIVALILSHILGRILDSTPRAKWTRWNTLGQPDFSTLYPAFQLLTVIALAYSVIAPLILGFTAIAFALFYFAYIYTMVYVLRPSAADARGKNYVKSMFQLFTGLFLAQLWITAIFVFTKNWPCVALEGVIVVVTIIARMWMKRKFLTVVDAVPISAIKYAAGDTTYSYPMYDQGYKEIQTEGQNYWEGGNQLGAVGGEVHDQVLPYRNPGAGANTGVAPNALDGESSLTDAKAPFDHRGSDSSAVDTRVAHADNSEKPYGLESQGDKASNVDHSGRKDGPFQEQTSGDHEKGIAGVGNAAKGIAGAPGKGVSWLKIFFAPKTQTFDMIRNIMPSSYFNYVEYNPEFIRHAYSDPAVTDEEPHIWIARDPMGLSEIEKNKALKEGVDVTDENATFDDKGKLIFTGPPPTYEEAIRV</sequence>
<name>A0AAD5BJ89_9ASCO</name>
<accession>A0AAD5BJ89</accession>
<feature type="domain" description="10TM putative phosphate transporter extracellular tail" evidence="10">
    <location>
        <begin position="858"/>
        <end position="948"/>
    </location>
</feature>
<evidence type="ECO:0000256" key="2">
    <source>
        <dbReference type="ARBA" id="ARBA00007779"/>
    </source>
</evidence>
<reference evidence="13 14" key="1">
    <citation type="journal article" date="2022" name="DNA Res.">
        <title>Genome analysis of five recently described species of the CUG-Ser clade uncovers Candida theae as a new hybrid lineage with pathogenic potential in the Candida parapsilosis species complex.</title>
        <authorList>
            <person name="Mixao V."/>
            <person name="Del Olmo V."/>
            <person name="Hegedusova E."/>
            <person name="Saus E."/>
            <person name="Pryszcz L."/>
            <person name="Cillingova A."/>
            <person name="Nosek J."/>
            <person name="Gabaldon T."/>
        </authorList>
    </citation>
    <scope>NUCLEOTIDE SEQUENCE [LARGE SCALE GENOMIC DNA]</scope>
    <source>
        <strain evidence="13 14">CBS 12239</strain>
    </source>
</reference>
<gene>
    <name evidence="13" type="ORF">KGF57_000268</name>
</gene>
<dbReference type="InterPro" id="IPR045122">
    <property type="entry name" value="Csc1-like"/>
</dbReference>
<feature type="transmembrane region" description="Helical" evidence="8">
    <location>
        <begin position="577"/>
        <end position="595"/>
    </location>
</feature>
<evidence type="ECO:0000256" key="1">
    <source>
        <dbReference type="ARBA" id="ARBA00004141"/>
    </source>
</evidence>
<dbReference type="GeneID" id="76148328"/>
<dbReference type="Pfam" id="PF12621">
    <property type="entry name" value="PHM7_ext"/>
    <property type="match status" value="1"/>
</dbReference>
<dbReference type="InterPro" id="IPR022257">
    <property type="entry name" value="PHM7_ext"/>
</dbReference>
<keyword evidence="5 8" id="KW-1133">Transmembrane helix</keyword>
<evidence type="ECO:0000256" key="3">
    <source>
        <dbReference type="ARBA" id="ARBA00022448"/>
    </source>
</evidence>
<feature type="transmembrane region" description="Helical" evidence="8">
    <location>
        <begin position="90"/>
        <end position="113"/>
    </location>
</feature>
<dbReference type="Pfam" id="PF14703">
    <property type="entry name" value="PHM7_cyt"/>
    <property type="match status" value="1"/>
</dbReference>
<feature type="transmembrane region" description="Helical" evidence="8">
    <location>
        <begin position="147"/>
        <end position="166"/>
    </location>
</feature>
<comment type="subcellular location">
    <subcellularLocation>
        <location evidence="1">Membrane</location>
        <topology evidence="1">Multi-pass membrane protein</topology>
    </subcellularLocation>
</comment>
<feature type="transmembrane region" description="Helical" evidence="8">
    <location>
        <begin position="523"/>
        <end position="556"/>
    </location>
</feature>
<evidence type="ECO:0000259" key="12">
    <source>
        <dbReference type="Pfam" id="PF14703"/>
    </source>
</evidence>